<feature type="transmembrane region" description="Helical" evidence="1">
    <location>
        <begin position="15"/>
        <end position="33"/>
    </location>
</feature>
<keyword evidence="1" id="KW-0472">Membrane</keyword>
<organism evidence="2 3">
    <name type="scientific">Colwellia psychrerythraea</name>
    <name type="common">Vibrio psychroerythus</name>
    <dbReference type="NCBI Taxonomy" id="28229"/>
    <lineage>
        <taxon>Bacteria</taxon>
        <taxon>Pseudomonadati</taxon>
        <taxon>Pseudomonadota</taxon>
        <taxon>Gammaproteobacteria</taxon>
        <taxon>Alteromonadales</taxon>
        <taxon>Colwelliaceae</taxon>
        <taxon>Colwellia</taxon>
    </lineage>
</organism>
<protein>
    <submittedName>
        <fullName evidence="2">Uncharacterized protein</fullName>
    </submittedName>
</protein>
<dbReference type="OrthoDB" id="6388784at2"/>
<dbReference type="RefSeq" id="WP_033081344.1">
    <property type="nucleotide sequence ID" value="NZ_JQEC01000011.1"/>
</dbReference>
<reference evidence="2 3" key="1">
    <citation type="submission" date="2014-08" db="EMBL/GenBank/DDBJ databases">
        <title>Genomic and Phenotypic Diversity of Colwellia psychrerythraea strains from Disparate Marine Basins.</title>
        <authorList>
            <person name="Techtmann S.M."/>
            <person name="Stelling S.C."/>
            <person name="Utturkar S.M."/>
            <person name="Alshibli N."/>
            <person name="Harris A."/>
            <person name="Brown S.D."/>
            <person name="Hazen T.C."/>
        </authorList>
    </citation>
    <scope>NUCLEOTIDE SEQUENCE [LARGE SCALE GENOMIC DNA]</scope>
    <source>
        <strain evidence="2 3">GAB14E</strain>
    </source>
</reference>
<dbReference type="AlphaFoldDB" id="A0A099L0A9"/>
<dbReference type="PATRIC" id="fig|28229.3.peg.1299"/>
<accession>A0A099L0A9</accession>
<sequence>MLLRRLIENIKEQNWFVVWLDVSVVMVGIFLGMQVTNWNEDRKDDDLRRIYNERLIVDFNNERSGSEARVDYFNGTKEYGYQALNYLNQPISDRVPTTDIIVAFMMASGRWENSSKQNTYNELINSGRIHLLGNFKLRDIINQYYSDNTMRMVEFARMSTYFTTIRSIIHPDVQETILNNCEKIKGVLQVTIIIKRACDIEISPIIVLETIKKIENHPRLKSELIYLISQLRYNDVIYLEQISSATYSLELLKGDESNN</sequence>
<keyword evidence="1" id="KW-1133">Transmembrane helix</keyword>
<keyword evidence="1" id="KW-0812">Transmembrane</keyword>
<proteinExistence type="predicted"/>
<evidence type="ECO:0000313" key="2">
    <source>
        <dbReference type="EMBL" id="KGJ96414.1"/>
    </source>
</evidence>
<dbReference type="EMBL" id="JQEC01000011">
    <property type="protein sequence ID" value="KGJ96414.1"/>
    <property type="molecule type" value="Genomic_DNA"/>
</dbReference>
<gene>
    <name evidence="2" type="ORF">GAB14E_0361</name>
</gene>
<evidence type="ECO:0000256" key="1">
    <source>
        <dbReference type="SAM" id="Phobius"/>
    </source>
</evidence>
<name>A0A099L0A9_COLPS</name>
<dbReference type="Proteomes" id="UP000029868">
    <property type="component" value="Unassembled WGS sequence"/>
</dbReference>
<comment type="caution">
    <text evidence="2">The sequence shown here is derived from an EMBL/GenBank/DDBJ whole genome shotgun (WGS) entry which is preliminary data.</text>
</comment>
<evidence type="ECO:0000313" key="3">
    <source>
        <dbReference type="Proteomes" id="UP000029868"/>
    </source>
</evidence>